<sequence>MFTVKPDFTPHDQLRLLEAWDAWGISRDQQRSWQIQLFGPGFHSHLSDYCSYQTIHAKDDQLELPFDIEVSDSPISE</sequence>
<comment type="caution">
    <text evidence="1">The sequence shown here is derived from an EMBL/GenBank/DDBJ whole genome shotgun (WGS) entry which is preliminary data.</text>
</comment>
<organism evidence="1 2">
    <name type="scientific">Candidatus Nitronereus thalassa</name>
    <dbReference type="NCBI Taxonomy" id="3020898"/>
    <lineage>
        <taxon>Bacteria</taxon>
        <taxon>Pseudomonadati</taxon>
        <taxon>Nitrospirota</taxon>
        <taxon>Nitrospiria</taxon>
        <taxon>Nitrospirales</taxon>
        <taxon>Nitrospiraceae</taxon>
        <taxon>Candidatus Nitronereus</taxon>
    </lineage>
</organism>
<dbReference type="Proteomes" id="UP001250932">
    <property type="component" value="Unassembled WGS sequence"/>
</dbReference>
<protein>
    <submittedName>
        <fullName evidence="1">Uncharacterized protein</fullName>
    </submittedName>
</protein>
<dbReference type="EMBL" id="JAQOUE010000002">
    <property type="protein sequence ID" value="MDT7044270.1"/>
    <property type="molecule type" value="Genomic_DNA"/>
</dbReference>
<name>A0ABU3KCM3_9BACT</name>
<evidence type="ECO:0000313" key="1">
    <source>
        <dbReference type="EMBL" id="MDT7044270.1"/>
    </source>
</evidence>
<proteinExistence type="predicted"/>
<keyword evidence="2" id="KW-1185">Reference proteome</keyword>
<gene>
    <name evidence="1" type="ORF">PPG34_18110</name>
</gene>
<reference evidence="1 2" key="1">
    <citation type="journal article" date="2023" name="ISME J.">
        <title>Cultivation and genomic characterization of novel and ubiquitous marine nitrite-oxidizing bacteria from the Nitrospirales.</title>
        <authorList>
            <person name="Mueller A.J."/>
            <person name="Daebeler A."/>
            <person name="Herbold C.W."/>
            <person name="Kirkegaard R.H."/>
            <person name="Daims H."/>
        </authorList>
    </citation>
    <scope>NUCLEOTIDE SEQUENCE [LARGE SCALE GENOMIC DNA]</scope>
    <source>
        <strain evidence="1 2">EB</strain>
    </source>
</reference>
<accession>A0ABU3KCM3</accession>
<evidence type="ECO:0000313" key="2">
    <source>
        <dbReference type="Proteomes" id="UP001250932"/>
    </source>
</evidence>
<dbReference type="RefSeq" id="WP_313834855.1">
    <property type="nucleotide sequence ID" value="NZ_JAQOUE010000002.1"/>
</dbReference>